<comment type="caution">
    <text evidence="2">The sequence shown here is derived from an EMBL/GenBank/DDBJ whole genome shotgun (WGS) entry which is preliminary data.</text>
</comment>
<feature type="region of interest" description="Disordered" evidence="1">
    <location>
        <begin position="1"/>
        <end position="23"/>
    </location>
</feature>
<feature type="compositionally biased region" description="Low complexity" evidence="1">
    <location>
        <begin position="1"/>
        <end position="13"/>
    </location>
</feature>
<keyword evidence="3" id="KW-1185">Reference proteome</keyword>
<evidence type="ECO:0000256" key="1">
    <source>
        <dbReference type="SAM" id="MobiDB-lite"/>
    </source>
</evidence>
<organism evidence="2 3">
    <name type="scientific">Pseudoglutamicibacter albus</name>
    <dbReference type="NCBI Taxonomy" id="98671"/>
    <lineage>
        <taxon>Bacteria</taxon>
        <taxon>Bacillati</taxon>
        <taxon>Actinomycetota</taxon>
        <taxon>Actinomycetes</taxon>
        <taxon>Micrococcales</taxon>
        <taxon>Micrococcaceae</taxon>
        <taxon>Pseudoglutamicibacter</taxon>
    </lineage>
</organism>
<proteinExistence type="predicted"/>
<evidence type="ECO:0000313" key="2">
    <source>
        <dbReference type="EMBL" id="MDR7294638.1"/>
    </source>
</evidence>
<dbReference type="RefSeq" id="WP_052048611.1">
    <property type="nucleotide sequence ID" value="NZ_JAKRCW010000001.1"/>
</dbReference>
<reference evidence="2" key="1">
    <citation type="submission" date="2023-07" db="EMBL/GenBank/DDBJ databases">
        <title>Sequencing the genomes of 1000 actinobacteria strains.</title>
        <authorList>
            <person name="Klenk H.-P."/>
        </authorList>
    </citation>
    <scope>NUCLEOTIDE SEQUENCE</scope>
    <source>
        <strain evidence="2">DSM 13068</strain>
    </source>
</reference>
<sequence>MSTENTPRTQATPRRARKARQRRSAEVVLPREATEMLARSIVTDGGKVNDGFERGLKRVVGWQRPVVVAYIRRLSKKHPTATPAELARIIEVNYVRTVTTMGAAGGAAAIVPGLGTLASLGLSAGVAIGYLEATALYAQGMAELHGVAVDDPERAGELVMALMLGEEGIKILKDMSGVIASGGKIGMRTFFATAIGAGGSYASLGKQLHSKFLKKFAKRQSASALGRAMPFGAGAAFGGVANRVLARRVVRAAHELFGDMPTVTPRDVKATEPRDALEVAPEAIEK</sequence>
<dbReference type="Proteomes" id="UP001180715">
    <property type="component" value="Unassembled WGS sequence"/>
</dbReference>
<dbReference type="EMBL" id="JAVDXX010000001">
    <property type="protein sequence ID" value="MDR7294638.1"/>
    <property type="molecule type" value="Genomic_DNA"/>
</dbReference>
<evidence type="ECO:0000313" key="3">
    <source>
        <dbReference type="Proteomes" id="UP001180715"/>
    </source>
</evidence>
<name>A0ABU1Z2E4_9MICC</name>
<evidence type="ECO:0008006" key="4">
    <source>
        <dbReference type="Google" id="ProtNLM"/>
    </source>
</evidence>
<accession>A0ABU1Z2E4</accession>
<protein>
    <recommendedName>
        <fullName evidence="4">Di-and tripeptidase</fullName>
    </recommendedName>
</protein>
<gene>
    <name evidence="2" type="ORF">J2S67_001906</name>
</gene>